<proteinExistence type="predicted"/>
<feature type="domain" description="HTH marR-type" evidence="1">
    <location>
        <begin position="7"/>
        <end position="135"/>
    </location>
</feature>
<dbReference type="Proteomes" id="UP000325466">
    <property type="component" value="Unassembled WGS sequence"/>
</dbReference>
<dbReference type="InterPro" id="IPR000835">
    <property type="entry name" value="HTH_MarR-typ"/>
</dbReference>
<dbReference type="AlphaFoldDB" id="A0A059MJU0"/>
<organism evidence="3 5">
    <name type="scientific">Rhodococcus aetherivorans</name>
    <dbReference type="NCBI Taxonomy" id="191292"/>
    <lineage>
        <taxon>Bacteria</taxon>
        <taxon>Bacillati</taxon>
        <taxon>Actinomycetota</taxon>
        <taxon>Actinomycetes</taxon>
        <taxon>Mycobacteriales</taxon>
        <taxon>Nocardiaceae</taxon>
        <taxon>Rhodococcus</taxon>
    </lineage>
</organism>
<dbReference type="PANTHER" id="PTHR33164">
    <property type="entry name" value="TRANSCRIPTIONAL REGULATOR, MARR FAMILY"/>
    <property type="match status" value="1"/>
</dbReference>
<dbReference type="RefSeq" id="WP_006931511.1">
    <property type="nucleotide sequence ID" value="NZ_BAAAYP010000075.1"/>
</dbReference>
<reference evidence="3" key="3">
    <citation type="submission" date="2022-09" db="EMBL/GenBank/DDBJ databases">
        <title>The genome sequence of Rhodococcus aetherivorans N1.</title>
        <authorList>
            <person name="Jiang W."/>
        </authorList>
    </citation>
    <scope>NUCLEOTIDE SEQUENCE</scope>
    <source>
        <strain evidence="3">N1</strain>
    </source>
</reference>
<dbReference type="InterPro" id="IPR039422">
    <property type="entry name" value="MarR/SlyA-like"/>
</dbReference>
<accession>A0A0F6VFP1</accession>
<evidence type="ECO:0000259" key="1">
    <source>
        <dbReference type="PROSITE" id="PS50995"/>
    </source>
</evidence>
<gene>
    <name evidence="3" type="ORF">OCS65_00695</name>
    <name evidence="2" type="ORF">RAJCM14343_5341</name>
</gene>
<dbReference type="InterPro" id="IPR036390">
    <property type="entry name" value="WH_DNA-bd_sf"/>
</dbReference>
<evidence type="ECO:0000313" key="3">
    <source>
        <dbReference type="EMBL" id="UYF94329.1"/>
    </source>
</evidence>
<dbReference type="GO" id="GO:0003700">
    <property type="term" value="F:DNA-binding transcription factor activity"/>
    <property type="evidence" value="ECO:0007669"/>
    <property type="project" value="InterPro"/>
</dbReference>
<accession>A0A059MJU0</accession>
<dbReference type="Proteomes" id="UP001163947">
    <property type="component" value="Chromosome"/>
</dbReference>
<reference evidence="2 4" key="1">
    <citation type="journal article" date="2018" name="Biodegradation">
        <title>1,4-Dioxane degradation characteristics of Rhodococcus aetherivorans JCM 14343.</title>
        <authorList>
            <person name="Inoue D."/>
            <person name="Tsunoda T."/>
            <person name="Yamamoto N."/>
            <person name="Ike M."/>
            <person name="Sei K."/>
        </authorList>
    </citation>
    <scope>NUCLEOTIDE SEQUENCE [LARGE SCALE GENOMIC DNA]</scope>
    <source>
        <strain evidence="2 4">JCM 14343</strain>
    </source>
</reference>
<dbReference type="EMBL" id="CP106982">
    <property type="protein sequence ID" value="UYF94329.1"/>
    <property type="molecule type" value="Genomic_DNA"/>
</dbReference>
<name>A0A059MJU0_9NOCA</name>
<dbReference type="InterPro" id="IPR036388">
    <property type="entry name" value="WH-like_DNA-bd_sf"/>
</dbReference>
<dbReference type="PROSITE" id="PS50995">
    <property type="entry name" value="HTH_MARR_2"/>
    <property type="match status" value="1"/>
</dbReference>
<dbReference type="SUPFAM" id="SSF46785">
    <property type="entry name" value="Winged helix' DNA-binding domain"/>
    <property type="match status" value="1"/>
</dbReference>
<dbReference type="EMBL" id="BLAH01000172">
    <property type="protein sequence ID" value="GES40063.1"/>
    <property type="molecule type" value="Genomic_DNA"/>
</dbReference>
<dbReference type="Pfam" id="PF12802">
    <property type="entry name" value="MarR_2"/>
    <property type="match status" value="1"/>
</dbReference>
<accession>N1LXH7</accession>
<protein>
    <submittedName>
        <fullName evidence="3">MarR family transcriptional regulator</fullName>
    </submittedName>
    <submittedName>
        <fullName evidence="2">Transcriptional regulator, MarR family</fullName>
    </submittedName>
</protein>
<reference evidence="2" key="2">
    <citation type="submission" date="2019-10" db="EMBL/GenBank/DDBJ databases">
        <title>Draft genome sequence of Rhodococcus aetherivorans JCM 14343.</title>
        <authorList>
            <person name="Inoue D."/>
            <person name="Nakazawa M."/>
            <person name="Yamamoto N."/>
            <person name="Sei K."/>
            <person name="Ike M."/>
        </authorList>
    </citation>
    <scope>NUCLEOTIDE SEQUENCE</scope>
    <source>
        <strain evidence="2">JCM 14343</strain>
    </source>
</reference>
<sequence>MTDDLESWPTGRLLSTAARLVEQAWESTLRAHGLTHAGLVALHTIADGPRSQREIARACRVTDQTMSRTVEHLERSGFATRTVDPADERRMRVRITESGYELYRAMIELERTDAQPTAVVSDPATLRSLLIELVRSAQR</sequence>
<dbReference type="KEGG" id="rav:AAT18_00500"/>
<evidence type="ECO:0000313" key="5">
    <source>
        <dbReference type="Proteomes" id="UP001163947"/>
    </source>
</evidence>
<dbReference type="SMART" id="SM00347">
    <property type="entry name" value="HTH_MARR"/>
    <property type="match status" value="1"/>
</dbReference>
<dbReference type="PANTHER" id="PTHR33164:SF13">
    <property type="entry name" value="4-HYDROXYPHENYLACETATE CATABOLISM PROTEIN"/>
    <property type="match status" value="1"/>
</dbReference>
<dbReference type="PRINTS" id="PR00598">
    <property type="entry name" value="HTHMARR"/>
</dbReference>
<keyword evidence="4" id="KW-1185">Reference proteome</keyword>
<evidence type="ECO:0000313" key="4">
    <source>
        <dbReference type="Proteomes" id="UP000325466"/>
    </source>
</evidence>
<dbReference type="GeneID" id="83618891"/>
<dbReference type="Gene3D" id="1.10.10.10">
    <property type="entry name" value="Winged helix-like DNA-binding domain superfamily/Winged helix DNA-binding domain"/>
    <property type="match status" value="1"/>
</dbReference>
<evidence type="ECO:0000313" key="2">
    <source>
        <dbReference type="EMBL" id="GES40063.1"/>
    </source>
</evidence>
<dbReference type="GO" id="GO:0006950">
    <property type="term" value="P:response to stress"/>
    <property type="evidence" value="ECO:0007669"/>
    <property type="project" value="TreeGrafter"/>
</dbReference>